<keyword evidence="1" id="KW-0472">Membrane</keyword>
<name>A0ABV0Y623_9TELE</name>
<keyword evidence="1" id="KW-0812">Transmembrane</keyword>
<dbReference type="EMBL" id="JAHRIP010022478">
    <property type="protein sequence ID" value="MEQ2289206.1"/>
    <property type="molecule type" value="Genomic_DNA"/>
</dbReference>
<keyword evidence="3" id="KW-1185">Reference proteome</keyword>
<accession>A0ABV0Y623</accession>
<comment type="caution">
    <text evidence="2">The sequence shown here is derived from an EMBL/GenBank/DDBJ whole genome shotgun (WGS) entry which is preliminary data.</text>
</comment>
<feature type="transmembrane region" description="Helical" evidence="1">
    <location>
        <begin position="104"/>
        <end position="128"/>
    </location>
</feature>
<evidence type="ECO:0000256" key="1">
    <source>
        <dbReference type="SAM" id="Phobius"/>
    </source>
</evidence>
<feature type="transmembrane region" description="Helical" evidence="1">
    <location>
        <begin position="51"/>
        <end position="71"/>
    </location>
</feature>
<organism evidence="2 3">
    <name type="scientific">Ameca splendens</name>
    <dbReference type="NCBI Taxonomy" id="208324"/>
    <lineage>
        <taxon>Eukaryota</taxon>
        <taxon>Metazoa</taxon>
        <taxon>Chordata</taxon>
        <taxon>Craniata</taxon>
        <taxon>Vertebrata</taxon>
        <taxon>Euteleostomi</taxon>
        <taxon>Actinopterygii</taxon>
        <taxon>Neopterygii</taxon>
        <taxon>Teleostei</taxon>
        <taxon>Neoteleostei</taxon>
        <taxon>Acanthomorphata</taxon>
        <taxon>Ovalentaria</taxon>
        <taxon>Atherinomorphae</taxon>
        <taxon>Cyprinodontiformes</taxon>
        <taxon>Goodeidae</taxon>
        <taxon>Ameca</taxon>
    </lineage>
</organism>
<proteinExistence type="predicted"/>
<keyword evidence="1" id="KW-1133">Transmembrane helix</keyword>
<sequence>MVVRMMMSGQKKLICSRSHYAAVLSTGASQRELTDKPVLQILHQRAYCSRLLGWVCHLLLHLLAGITQFQFVRFSCELTSTITRTPVVTWITFPRLASVLLTNLLIFNLVFCTTCSPSSAAVFITFWISSALWSKHPLTFPMAEHHTSSKLPVLHVAVSPGSRPSAAHYPLYSINIL</sequence>
<dbReference type="Proteomes" id="UP001469553">
    <property type="component" value="Unassembled WGS sequence"/>
</dbReference>
<evidence type="ECO:0000313" key="3">
    <source>
        <dbReference type="Proteomes" id="UP001469553"/>
    </source>
</evidence>
<protein>
    <submittedName>
        <fullName evidence="2">Uncharacterized protein</fullName>
    </submittedName>
</protein>
<gene>
    <name evidence="2" type="ORF">AMECASPLE_030581</name>
</gene>
<evidence type="ECO:0000313" key="2">
    <source>
        <dbReference type="EMBL" id="MEQ2289206.1"/>
    </source>
</evidence>
<reference evidence="2 3" key="1">
    <citation type="submission" date="2021-06" db="EMBL/GenBank/DDBJ databases">
        <authorList>
            <person name="Palmer J.M."/>
        </authorList>
    </citation>
    <scope>NUCLEOTIDE SEQUENCE [LARGE SCALE GENOMIC DNA]</scope>
    <source>
        <strain evidence="2 3">AS_MEX2019</strain>
        <tissue evidence="2">Muscle</tissue>
    </source>
</reference>